<evidence type="ECO:0000313" key="2">
    <source>
        <dbReference type="Proteomes" id="UP000031971"/>
    </source>
</evidence>
<comment type="caution">
    <text evidence="1">The sequence shown here is derived from an EMBL/GenBank/DDBJ whole genome shotgun (WGS) entry which is preliminary data.</text>
</comment>
<evidence type="ECO:0008006" key="3">
    <source>
        <dbReference type="Google" id="ProtNLM"/>
    </source>
</evidence>
<protein>
    <recommendedName>
        <fullName evidence="3">DUF3572 domain-containing protein</fullName>
    </recommendedName>
</protein>
<dbReference type="Pfam" id="PF12096">
    <property type="entry name" value="DUF3572"/>
    <property type="match status" value="1"/>
</dbReference>
<gene>
    <name evidence="1" type="ORF">CCC_01364</name>
</gene>
<name>A0A0C2UVK9_PARME</name>
<sequence length="89" mass="9612">MIPKLTVDDAETIAIKAMAFIAADEDLMPRFINLTGCGSLDDVRGRLTERAFLGSVLDFVLGNEQTTIAFAQSLSMAPEVPMLARAKLP</sequence>
<proteinExistence type="predicted"/>
<reference evidence="1 2" key="1">
    <citation type="submission" date="2015-01" db="EMBL/GenBank/DDBJ databases">
        <title>Genome Sequence of Magnetospirillum magnetotacticum Strain MS-1.</title>
        <authorList>
            <person name="Marinov G.K."/>
            <person name="Smalley M.D."/>
            <person name="DeSalvo G."/>
        </authorList>
    </citation>
    <scope>NUCLEOTIDE SEQUENCE [LARGE SCALE GENOMIC DNA]</scope>
    <source>
        <strain evidence="1 2">MS-1</strain>
    </source>
</reference>
<dbReference type="InterPro" id="IPR021955">
    <property type="entry name" value="DUF3572"/>
</dbReference>
<accession>A0A0C2UVK9</accession>
<keyword evidence="2" id="KW-1185">Reference proteome</keyword>
<dbReference type="EMBL" id="JXSL01000033">
    <property type="protein sequence ID" value="KIL96871.1"/>
    <property type="molecule type" value="Genomic_DNA"/>
</dbReference>
<dbReference type="Proteomes" id="UP000031971">
    <property type="component" value="Unassembled WGS sequence"/>
</dbReference>
<dbReference type="STRING" id="272627.CCC_01364"/>
<organism evidence="1 2">
    <name type="scientific">Paramagnetospirillum magnetotacticum MS-1</name>
    <dbReference type="NCBI Taxonomy" id="272627"/>
    <lineage>
        <taxon>Bacteria</taxon>
        <taxon>Pseudomonadati</taxon>
        <taxon>Pseudomonadota</taxon>
        <taxon>Alphaproteobacteria</taxon>
        <taxon>Rhodospirillales</taxon>
        <taxon>Magnetospirillaceae</taxon>
        <taxon>Paramagnetospirillum</taxon>
    </lineage>
</organism>
<dbReference type="AlphaFoldDB" id="A0A0C2UVK9"/>
<evidence type="ECO:0000313" key="1">
    <source>
        <dbReference type="EMBL" id="KIL96871.1"/>
    </source>
</evidence>